<dbReference type="OrthoDB" id="4179303at2759"/>
<dbReference type="EMBL" id="JAPQKT010000008">
    <property type="protein sequence ID" value="KAJ5222436.1"/>
    <property type="molecule type" value="Genomic_DNA"/>
</dbReference>
<dbReference type="GeneID" id="81386761"/>
<evidence type="ECO:0000313" key="2">
    <source>
        <dbReference type="Proteomes" id="UP001147733"/>
    </source>
</evidence>
<evidence type="ECO:0000313" key="1">
    <source>
        <dbReference type="EMBL" id="KAJ5222436.1"/>
    </source>
</evidence>
<evidence type="ECO:0008006" key="3">
    <source>
        <dbReference type="Google" id="ProtNLM"/>
    </source>
</evidence>
<organism evidence="1 2">
    <name type="scientific">Penicillium citrinum</name>
    <dbReference type="NCBI Taxonomy" id="5077"/>
    <lineage>
        <taxon>Eukaryota</taxon>
        <taxon>Fungi</taxon>
        <taxon>Dikarya</taxon>
        <taxon>Ascomycota</taxon>
        <taxon>Pezizomycotina</taxon>
        <taxon>Eurotiomycetes</taxon>
        <taxon>Eurotiomycetidae</taxon>
        <taxon>Eurotiales</taxon>
        <taxon>Aspergillaceae</taxon>
        <taxon>Penicillium</taxon>
    </lineage>
</organism>
<proteinExistence type="predicted"/>
<reference evidence="1" key="2">
    <citation type="journal article" date="2023" name="IMA Fungus">
        <title>Comparative genomic study of the Penicillium genus elucidates a diverse pangenome and 15 lateral gene transfer events.</title>
        <authorList>
            <person name="Petersen C."/>
            <person name="Sorensen T."/>
            <person name="Nielsen M.R."/>
            <person name="Sondergaard T.E."/>
            <person name="Sorensen J.L."/>
            <person name="Fitzpatrick D.A."/>
            <person name="Frisvad J.C."/>
            <person name="Nielsen K.L."/>
        </authorList>
    </citation>
    <scope>NUCLEOTIDE SEQUENCE</scope>
    <source>
        <strain evidence="1">IBT 23319</strain>
    </source>
</reference>
<dbReference type="AlphaFoldDB" id="A0A9W9NLX5"/>
<gene>
    <name evidence="1" type="ORF">N7469_008676</name>
</gene>
<protein>
    <recommendedName>
        <fullName evidence="3">F-box domain protein</fullName>
    </recommendedName>
</protein>
<dbReference type="RefSeq" id="XP_056497359.1">
    <property type="nucleotide sequence ID" value="XM_056647594.1"/>
</dbReference>
<name>A0A9W9NLX5_PENCI</name>
<dbReference type="Proteomes" id="UP001147733">
    <property type="component" value="Unassembled WGS sequence"/>
</dbReference>
<accession>A0A9W9NLX5</accession>
<reference evidence="1" key="1">
    <citation type="submission" date="2022-11" db="EMBL/GenBank/DDBJ databases">
        <authorList>
            <person name="Petersen C."/>
        </authorList>
    </citation>
    <scope>NUCLEOTIDE SEQUENCE</scope>
    <source>
        <strain evidence="1">IBT 23319</strain>
    </source>
</reference>
<sequence length="519" mass="59076">MALPRHIHDLADELLSEVLFFLLESRPEIGPRGLALTSGGYANGIVNHSTDQQTIRHGEASDLDRFRLVCKRFMRIGTPRKFAHFNLRFSEDGFRRLDELLEMQLACYVKSMTYLVRPFYQGNGWAPILRNLGTEHPALAQLHRDRLRGQLILVSKGIDLSQLHRAIASFYALQEVKLLRLQDEADERLLDFIRDHSLMNVNGNRENVTRFDWESACSRAVTNLGISLLDSKCSSIRFKGPQISPEATLQLLQAPSSTFAAMGPRLTSLEITFHSHADISSTMSDLSDVFRKFFIEAKSLASIHIGFPSKFPLSVPLDSVFHAARWKDLRSLSIASWRLNAEDLISLLRRHRHKLQDLHLTSIYLRPGGKWTSVLQVLDTEMDHLDRLYLREIDYAAYFDAAFTSAGVEIYDPIPIALPSPSSSTVSVAAGPSPPSSPDLFSNMLVQTHYNQNSFYHGLFEKVRGLSVDELGDDGIHVRRDQEQLWEAWVLASRWERKRGRGNRDQNGYMYGHRNGYRN</sequence>
<keyword evidence="2" id="KW-1185">Reference proteome</keyword>
<comment type="caution">
    <text evidence="1">The sequence shown here is derived from an EMBL/GenBank/DDBJ whole genome shotgun (WGS) entry which is preliminary data.</text>
</comment>